<dbReference type="Gene3D" id="3.30.565.10">
    <property type="entry name" value="Histidine kinase-like ATPase, C-terminal domain"/>
    <property type="match status" value="1"/>
</dbReference>
<dbReference type="AlphaFoldDB" id="A0A917YA57"/>
<dbReference type="InterPro" id="IPR036890">
    <property type="entry name" value="HATPase_C_sf"/>
</dbReference>
<name>A0A917YA57_9ACTN</name>
<sequence>MRGRVSEAVRASATSFGFAPALRIEGLVDTEVDDDVADHALAVLGEALSNAAHHSGPVRGRSSAL</sequence>
<dbReference type="Proteomes" id="UP000600365">
    <property type="component" value="Unassembled WGS sequence"/>
</dbReference>
<evidence type="ECO:0000313" key="2">
    <source>
        <dbReference type="Proteomes" id="UP000600365"/>
    </source>
</evidence>
<reference evidence="1 2" key="1">
    <citation type="journal article" date="2014" name="Int. J. Syst. Evol. Microbiol.">
        <title>Complete genome sequence of Corynebacterium casei LMG S-19264T (=DSM 44701T), isolated from a smear-ripened cheese.</title>
        <authorList>
            <consortium name="US DOE Joint Genome Institute (JGI-PGF)"/>
            <person name="Walter F."/>
            <person name="Albersmeier A."/>
            <person name="Kalinowski J."/>
            <person name="Ruckert C."/>
        </authorList>
    </citation>
    <scope>NUCLEOTIDE SEQUENCE [LARGE SCALE GENOMIC DNA]</scope>
    <source>
        <strain evidence="1 2">CGMCC 4.7111</strain>
    </source>
</reference>
<comment type="caution">
    <text evidence="1">The sequence shown here is derived from an EMBL/GenBank/DDBJ whole genome shotgun (WGS) entry which is preliminary data.</text>
</comment>
<organism evidence="1 2">
    <name type="scientific">Streptomyces albiflavescens</name>
    <dbReference type="NCBI Taxonomy" id="1623582"/>
    <lineage>
        <taxon>Bacteria</taxon>
        <taxon>Bacillati</taxon>
        <taxon>Actinomycetota</taxon>
        <taxon>Actinomycetes</taxon>
        <taxon>Kitasatosporales</taxon>
        <taxon>Streptomycetaceae</taxon>
        <taxon>Streptomyces</taxon>
    </lineage>
</organism>
<gene>
    <name evidence="1" type="ORF">GCM10011579_065110</name>
</gene>
<dbReference type="RefSeq" id="WP_229703502.1">
    <property type="nucleotide sequence ID" value="NZ_BMMM01000013.1"/>
</dbReference>
<keyword evidence="2" id="KW-1185">Reference proteome</keyword>
<proteinExistence type="predicted"/>
<protein>
    <recommendedName>
        <fullName evidence="3">Histidine kinase</fullName>
    </recommendedName>
</protein>
<accession>A0A917YA57</accession>
<dbReference type="EMBL" id="BMMM01000013">
    <property type="protein sequence ID" value="GGN80030.1"/>
    <property type="molecule type" value="Genomic_DNA"/>
</dbReference>
<evidence type="ECO:0000313" key="1">
    <source>
        <dbReference type="EMBL" id="GGN80030.1"/>
    </source>
</evidence>
<evidence type="ECO:0008006" key="3">
    <source>
        <dbReference type="Google" id="ProtNLM"/>
    </source>
</evidence>